<name>A0AA49GJU6_9BACT</name>
<protein>
    <submittedName>
        <fullName evidence="2">Uncharacterized protein</fullName>
    </submittedName>
</protein>
<proteinExistence type="predicted"/>
<feature type="signal peptide" evidence="1">
    <location>
        <begin position="1"/>
        <end position="21"/>
    </location>
</feature>
<dbReference type="EMBL" id="CP120682">
    <property type="protein sequence ID" value="WKN36170.1"/>
    <property type="molecule type" value="Genomic_DNA"/>
</dbReference>
<dbReference type="AlphaFoldDB" id="A0AA49GJU6"/>
<evidence type="ECO:0000313" key="2">
    <source>
        <dbReference type="EMBL" id="WKN36170.1"/>
    </source>
</evidence>
<sequence>MKKLLIIMLISWLVAAVSSQAQTPDMPDQLISQVDIMHPITNRVV</sequence>
<gene>
    <name evidence="2" type="ORF">K4G66_27775</name>
</gene>
<evidence type="ECO:0000256" key="1">
    <source>
        <dbReference type="SAM" id="SignalP"/>
    </source>
</evidence>
<keyword evidence="1" id="KW-0732">Signal</keyword>
<reference evidence="2" key="2">
    <citation type="journal article" date="2024" name="Antonie Van Leeuwenhoek">
        <title>Roseihalotalea indica gen. nov., sp. nov., a halophilic Bacteroidetes from mesopelagic Southwest Indian Ocean with higher carbohydrate metabolic potential.</title>
        <authorList>
            <person name="Chen B."/>
            <person name="Zhang M."/>
            <person name="Lin D."/>
            <person name="Ye J."/>
            <person name="Tang K."/>
        </authorList>
    </citation>
    <scope>NUCLEOTIDE SEQUENCE</scope>
    <source>
        <strain evidence="2">TK19036</strain>
    </source>
</reference>
<accession>A0AA49GJU6</accession>
<organism evidence="2">
    <name type="scientific">Roseihalotalea indica</name>
    <dbReference type="NCBI Taxonomy" id="2867963"/>
    <lineage>
        <taxon>Bacteria</taxon>
        <taxon>Pseudomonadati</taxon>
        <taxon>Bacteroidota</taxon>
        <taxon>Cytophagia</taxon>
        <taxon>Cytophagales</taxon>
        <taxon>Catalimonadaceae</taxon>
        <taxon>Roseihalotalea</taxon>
    </lineage>
</organism>
<feature type="chain" id="PRO_5041356469" evidence="1">
    <location>
        <begin position="22"/>
        <end position="45"/>
    </location>
</feature>
<reference evidence="2" key="1">
    <citation type="journal article" date="2023" name="Comput. Struct. Biotechnol. J.">
        <title>Discovery of a novel marine Bacteroidetes with a rich repertoire of carbohydrate-active enzymes.</title>
        <authorList>
            <person name="Chen B."/>
            <person name="Liu G."/>
            <person name="Chen Q."/>
            <person name="Wang H."/>
            <person name="Liu L."/>
            <person name="Tang K."/>
        </authorList>
    </citation>
    <scope>NUCLEOTIDE SEQUENCE</scope>
    <source>
        <strain evidence="2">TK19036</strain>
    </source>
</reference>